<keyword evidence="5" id="KW-0813">Transport</keyword>
<evidence type="ECO:0000256" key="6">
    <source>
        <dbReference type="ARBA" id="ARBA00022485"/>
    </source>
</evidence>
<evidence type="ECO:0000259" key="13">
    <source>
        <dbReference type="PROSITE" id="PS51379"/>
    </source>
</evidence>
<evidence type="ECO:0000256" key="11">
    <source>
        <dbReference type="ARBA" id="ARBA00023014"/>
    </source>
</evidence>
<dbReference type="InterPro" id="IPR017896">
    <property type="entry name" value="4Fe4S_Fe-S-bd"/>
</dbReference>
<dbReference type="AlphaFoldDB" id="A0A6J6HW04"/>
<dbReference type="PRINTS" id="PR00354">
    <property type="entry name" value="7FE8SFRDOXIN"/>
</dbReference>
<evidence type="ECO:0000256" key="4">
    <source>
        <dbReference type="ARBA" id="ARBA00013529"/>
    </source>
</evidence>
<dbReference type="PANTHER" id="PTHR42859:SF2">
    <property type="entry name" value="FERREDOXIN"/>
    <property type="match status" value="1"/>
</dbReference>
<dbReference type="SUPFAM" id="SSF54862">
    <property type="entry name" value="4Fe-4S ferredoxins"/>
    <property type="match status" value="1"/>
</dbReference>
<keyword evidence="9" id="KW-0249">Electron transport</keyword>
<dbReference type="InterPro" id="IPR000813">
    <property type="entry name" value="7Fe_ferredoxin"/>
</dbReference>
<evidence type="ECO:0000256" key="3">
    <source>
        <dbReference type="ARBA" id="ARBA00003532"/>
    </source>
</evidence>
<organism evidence="14">
    <name type="scientific">freshwater metagenome</name>
    <dbReference type="NCBI Taxonomy" id="449393"/>
    <lineage>
        <taxon>unclassified sequences</taxon>
        <taxon>metagenomes</taxon>
        <taxon>ecological metagenomes</taxon>
    </lineage>
</organism>
<protein>
    <recommendedName>
        <fullName evidence="4">Ferredoxin</fullName>
    </recommendedName>
</protein>
<dbReference type="GO" id="GO:0051539">
    <property type="term" value="F:4 iron, 4 sulfur cluster binding"/>
    <property type="evidence" value="ECO:0007669"/>
    <property type="project" value="UniProtKB-KW"/>
</dbReference>
<dbReference type="PANTHER" id="PTHR42859">
    <property type="entry name" value="OXIDOREDUCTASE"/>
    <property type="match status" value="1"/>
</dbReference>
<proteinExistence type="predicted"/>
<reference evidence="14" key="1">
    <citation type="submission" date="2020-05" db="EMBL/GenBank/DDBJ databases">
        <authorList>
            <person name="Chiriac C."/>
            <person name="Salcher M."/>
            <person name="Ghai R."/>
            <person name="Kavagutti S V."/>
        </authorList>
    </citation>
    <scope>NUCLEOTIDE SEQUENCE</scope>
</reference>
<dbReference type="InterPro" id="IPR050294">
    <property type="entry name" value="RnfB_subfamily"/>
</dbReference>
<sequence>MAYVITEKCIDVLDRTCTKECPVDCIYEGDRMLYINPDECIDCGACEPVCPSEAIHYEEELPEDMKHWQADNELFFIDVLAGRDAPLGKPMGARNTGRIGVDTELVRNSPTK</sequence>
<evidence type="ECO:0000256" key="7">
    <source>
        <dbReference type="ARBA" id="ARBA00022723"/>
    </source>
</evidence>
<evidence type="ECO:0000256" key="12">
    <source>
        <dbReference type="SAM" id="MobiDB-lite"/>
    </source>
</evidence>
<keyword evidence="7" id="KW-0479">Metal-binding</keyword>
<accession>A0A6J6HW04</accession>
<evidence type="ECO:0000256" key="5">
    <source>
        <dbReference type="ARBA" id="ARBA00022448"/>
    </source>
</evidence>
<dbReference type="Gene3D" id="3.30.70.20">
    <property type="match status" value="1"/>
</dbReference>
<feature type="domain" description="4Fe-4S ferredoxin-type" evidence="13">
    <location>
        <begin position="31"/>
        <end position="60"/>
    </location>
</feature>
<gene>
    <name evidence="14" type="ORF">UFOPK1908_00470</name>
    <name evidence="15" type="ORF">UFOPK2282_00022</name>
</gene>
<dbReference type="PROSITE" id="PS00198">
    <property type="entry name" value="4FE4S_FER_1"/>
    <property type="match status" value="1"/>
</dbReference>
<dbReference type="GO" id="GO:0046872">
    <property type="term" value="F:metal ion binding"/>
    <property type="evidence" value="ECO:0007669"/>
    <property type="project" value="UniProtKB-KW"/>
</dbReference>
<evidence type="ECO:0000256" key="1">
    <source>
        <dbReference type="ARBA" id="ARBA00001927"/>
    </source>
</evidence>
<keyword evidence="11" id="KW-0411">Iron-sulfur</keyword>
<evidence type="ECO:0000313" key="15">
    <source>
        <dbReference type="EMBL" id="CAB4652607.1"/>
    </source>
</evidence>
<evidence type="ECO:0000313" key="14">
    <source>
        <dbReference type="EMBL" id="CAB4617226.1"/>
    </source>
</evidence>
<evidence type="ECO:0000256" key="8">
    <source>
        <dbReference type="ARBA" id="ARBA00022737"/>
    </source>
</evidence>
<dbReference type="GO" id="GO:0009055">
    <property type="term" value="F:electron transfer activity"/>
    <property type="evidence" value="ECO:0007669"/>
    <property type="project" value="InterPro"/>
</dbReference>
<dbReference type="InterPro" id="IPR054830">
    <property type="entry name" value="FdxA_Actino"/>
</dbReference>
<evidence type="ECO:0000256" key="2">
    <source>
        <dbReference type="ARBA" id="ARBA00001966"/>
    </source>
</evidence>
<dbReference type="EMBL" id="CAEZVB010000013">
    <property type="protein sequence ID" value="CAB4617226.1"/>
    <property type="molecule type" value="Genomic_DNA"/>
</dbReference>
<comment type="cofactor">
    <cofactor evidence="1">
        <name>[3Fe-4S] cluster</name>
        <dbReference type="ChEBI" id="CHEBI:21137"/>
    </cofactor>
</comment>
<dbReference type="InterPro" id="IPR017900">
    <property type="entry name" value="4Fe4S_Fe_S_CS"/>
</dbReference>
<keyword evidence="8" id="KW-0677">Repeat</keyword>
<keyword evidence="6" id="KW-0004">4Fe-4S</keyword>
<dbReference type="NCBIfam" id="NF045480">
    <property type="entry name" value="FdxA_Actino"/>
    <property type="match status" value="1"/>
</dbReference>
<comment type="function">
    <text evidence="3">Ferredoxins are iron-sulfur proteins that transfer electrons in a wide variety of metabolic reactions.</text>
</comment>
<feature type="region of interest" description="Disordered" evidence="12">
    <location>
        <begin position="91"/>
        <end position="112"/>
    </location>
</feature>
<dbReference type="PROSITE" id="PS51379">
    <property type="entry name" value="4FE4S_FER_2"/>
    <property type="match status" value="1"/>
</dbReference>
<evidence type="ECO:0000256" key="9">
    <source>
        <dbReference type="ARBA" id="ARBA00022982"/>
    </source>
</evidence>
<name>A0A6J6HW04_9ZZZZ</name>
<keyword evidence="10" id="KW-0408">Iron</keyword>
<comment type="cofactor">
    <cofactor evidence="2">
        <name>[4Fe-4S] cluster</name>
        <dbReference type="ChEBI" id="CHEBI:49883"/>
    </cofactor>
</comment>
<dbReference type="EMBL" id="CAEZWR010000001">
    <property type="protein sequence ID" value="CAB4652607.1"/>
    <property type="molecule type" value="Genomic_DNA"/>
</dbReference>
<dbReference type="Pfam" id="PF00037">
    <property type="entry name" value="Fer4"/>
    <property type="match status" value="1"/>
</dbReference>
<evidence type="ECO:0000256" key="10">
    <source>
        <dbReference type="ARBA" id="ARBA00023004"/>
    </source>
</evidence>